<evidence type="ECO:0000313" key="2">
    <source>
        <dbReference type="EMBL" id="KAG7451492.1"/>
    </source>
</evidence>
<feature type="region of interest" description="Disordered" evidence="1">
    <location>
        <begin position="1"/>
        <end position="30"/>
    </location>
</feature>
<dbReference type="EMBL" id="MU250525">
    <property type="protein sequence ID" value="KAG7451492.1"/>
    <property type="molecule type" value="Genomic_DNA"/>
</dbReference>
<dbReference type="GeneID" id="66103155"/>
<name>A0A9P8AZ14_9AGAR</name>
<feature type="compositionally biased region" description="Polar residues" evidence="1">
    <location>
        <begin position="7"/>
        <end position="20"/>
    </location>
</feature>
<dbReference type="RefSeq" id="XP_043044992.1">
    <property type="nucleotide sequence ID" value="XM_043180859.1"/>
</dbReference>
<gene>
    <name evidence="2" type="ORF">BT62DRAFT_427567</name>
</gene>
<sequence length="161" mass="17411">MAHCTAPASSVPWNVTSTKVGPNEGHERVPSGPDTIDTLGIKKSHSYILIRPVKGMQIRMTQQCTPRRAISKRRWRKSEVGEDGNNNSTHAMVHIGSIFPVALYSGAPLLKSSFHSDAPKCSQTTAATAFASSSGRSVIQSVSLRCPPDMCPVVITKLNRQ</sequence>
<keyword evidence="3" id="KW-1185">Reference proteome</keyword>
<proteinExistence type="predicted"/>
<protein>
    <submittedName>
        <fullName evidence="2">Uncharacterized protein</fullName>
    </submittedName>
</protein>
<dbReference type="AlphaFoldDB" id="A0A9P8AZ14"/>
<dbReference type="Proteomes" id="UP000812287">
    <property type="component" value="Unassembled WGS sequence"/>
</dbReference>
<evidence type="ECO:0000256" key="1">
    <source>
        <dbReference type="SAM" id="MobiDB-lite"/>
    </source>
</evidence>
<evidence type="ECO:0000313" key="3">
    <source>
        <dbReference type="Proteomes" id="UP000812287"/>
    </source>
</evidence>
<organism evidence="2 3">
    <name type="scientific">Guyanagaster necrorhizus</name>
    <dbReference type="NCBI Taxonomy" id="856835"/>
    <lineage>
        <taxon>Eukaryota</taxon>
        <taxon>Fungi</taxon>
        <taxon>Dikarya</taxon>
        <taxon>Basidiomycota</taxon>
        <taxon>Agaricomycotina</taxon>
        <taxon>Agaricomycetes</taxon>
        <taxon>Agaricomycetidae</taxon>
        <taxon>Agaricales</taxon>
        <taxon>Marasmiineae</taxon>
        <taxon>Physalacriaceae</taxon>
        <taxon>Guyanagaster</taxon>
    </lineage>
</organism>
<reference evidence="2" key="1">
    <citation type="submission" date="2020-11" db="EMBL/GenBank/DDBJ databases">
        <title>Adaptations for nitrogen fixation in a non-lichenized fungal sporocarp promotes dispersal by wood-feeding termites.</title>
        <authorList>
            <consortium name="DOE Joint Genome Institute"/>
            <person name="Koch R.A."/>
            <person name="Yoon G."/>
            <person name="Arayal U."/>
            <person name="Lail K."/>
            <person name="Amirebrahimi M."/>
            <person name="Labutti K."/>
            <person name="Lipzen A."/>
            <person name="Riley R."/>
            <person name="Barry K."/>
            <person name="Henrissat B."/>
            <person name="Grigoriev I.V."/>
            <person name="Herr J.R."/>
            <person name="Aime M.C."/>
        </authorList>
    </citation>
    <scope>NUCLEOTIDE SEQUENCE</scope>
    <source>
        <strain evidence="2">MCA 3950</strain>
    </source>
</reference>
<comment type="caution">
    <text evidence="2">The sequence shown here is derived from an EMBL/GenBank/DDBJ whole genome shotgun (WGS) entry which is preliminary data.</text>
</comment>
<accession>A0A9P8AZ14</accession>